<feature type="domain" description="HTH luxR-type" evidence="2">
    <location>
        <begin position="811"/>
        <end position="868"/>
    </location>
</feature>
<dbReference type="Gene3D" id="1.10.10.10">
    <property type="entry name" value="Winged helix-like DNA-binding domain superfamily/Winged helix DNA-binding domain"/>
    <property type="match status" value="1"/>
</dbReference>
<feature type="region of interest" description="Disordered" evidence="1">
    <location>
        <begin position="1"/>
        <end position="28"/>
    </location>
</feature>
<evidence type="ECO:0000313" key="4">
    <source>
        <dbReference type="Proteomes" id="UP000597989"/>
    </source>
</evidence>
<dbReference type="InterPro" id="IPR049945">
    <property type="entry name" value="AAA_22"/>
</dbReference>
<protein>
    <recommendedName>
        <fullName evidence="2">HTH luxR-type domain-containing protein</fullName>
    </recommendedName>
</protein>
<dbReference type="InterPro" id="IPR027417">
    <property type="entry name" value="P-loop_NTPase"/>
</dbReference>
<evidence type="ECO:0000256" key="1">
    <source>
        <dbReference type="SAM" id="MobiDB-lite"/>
    </source>
</evidence>
<name>A0A917KCI8_9PSEU</name>
<dbReference type="Pfam" id="PF13401">
    <property type="entry name" value="AAA_22"/>
    <property type="match status" value="1"/>
</dbReference>
<dbReference type="SMART" id="SM00421">
    <property type="entry name" value="HTH_LUXR"/>
    <property type="match status" value="1"/>
</dbReference>
<dbReference type="Gene3D" id="3.40.50.300">
    <property type="entry name" value="P-loop containing nucleotide triphosphate hydrolases"/>
    <property type="match status" value="1"/>
</dbReference>
<evidence type="ECO:0000313" key="3">
    <source>
        <dbReference type="EMBL" id="GGJ06889.1"/>
    </source>
</evidence>
<dbReference type="SUPFAM" id="SSF48452">
    <property type="entry name" value="TPR-like"/>
    <property type="match status" value="1"/>
</dbReference>
<dbReference type="InterPro" id="IPR000792">
    <property type="entry name" value="Tscrpt_reg_LuxR_C"/>
</dbReference>
<dbReference type="GO" id="GO:0016887">
    <property type="term" value="F:ATP hydrolysis activity"/>
    <property type="evidence" value="ECO:0007669"/>
    <property type="project" value="InterPro"/>
</dbReference>
<organism evidence="3 4">
    <name type="scientific">Saccharopolyspora thermophila</name>
    <dbReference type="NCBI Taxonomy" id="89367"/>
    <lineage>
        <taxon>Bacteria</taxon>
        <taxon>Bacillati</taxon>
        <taxon>Actinomycetota</taxon>
        <taxon>Actinomycetes</taxon>
        <taxon>Pseudonocardiales</taxon>
        <taxon>Pseudonocardiaceae</taxon>
        <taxon>Saccharopolyspora</taxon>
    </lineage>
</organism>
<evidence type="ECO:0000259" key="2">
    <source>
        <dbReference type="SMART" id="SM00421"/>
    </source>
</evidence>
<dbReference type="RefSeq" id="WP_268240394.1">
    <property type="nucleotide sequence ID" value="NZ_BMMT01000030.1"/>
</dbReference>
<dbReference type="Proteomes" id="UP000597989">
    <property type="component" value="Unassembled WGS sequence"/>
</dbReference>
<dbReference type="SUPFAM" id="SSF52540">
    <property type="entry name" value="P-loop containing nucleoside triphosphate hydrolases"/>
    <property type="match status" value="1"/>
</dbReference>
<dbReference type="Gene3D" id="1.25.40.10">
    <property type="entry name" value="Tetratricopeptide repeat domain"/>
    <property type="match status" value="1"/>
</dbReference>
<proteinExistence type="predicted"/>
<dbReference type="GO" id="GO:0003677">
    <property type="term" value="F:DNA binding"/>
    <property type="evidence" value="ECO:0007669"/>
    <property type="project" value="InterPro"/>
</dbReference>
<reference evidence="3 4" key="1">
    <citation type="journal article" date="2014" name="Int. J. Syst. Evol. Microbiol.">
        <title>Complete genome sequence of Corynebacterium casei LMG S-19264T (=DSM 44701T), isolated from a smear-ripened cheese.</title>
        <authorList>
            <consortium name="US DOE Joint Genome Institute (JGI-PGF)"/>
            <person name="Walter F."/>
            <person name="Albersmeier A."/>
            <person name="Kalinowski J."/>
            <person name="Ruckert C."/>
        </authorList>
    </citation>
    <scope>NUCLEOTIDE SEQUENCE [LARGE SCALE GENOMIC DNA]</scope>
    <source>
        <strain evidence="3 4">CGMCC 4.7206</strain>
    </source>
</reference>
<dbReference type="InterPro" id="IPR016032">
    <property type="entry name" value="Sig_transdc_resp-reg_C-effctor"/>
</dbReference>
<dbReference type="InterPro" id="IPR036388">
    <property type="entry name" value="WH-like_DNA-bd_sf"/>
</dbReference>
<dbReference type="SUPFAM" id="SSF46894">
    <property type="entry name" value="C-terminal effector domain of the bipartite response regulators"/>
    <property type="match status" value="1"/>
</dbReference>
<accession>A0A917KCI8</accession>
<gene>
    <name evidence="3" type="ORF">GCM10011581_49780</name>
</gene>
<sequence>MPETAPRRTPQGADIARGDGTGAPSSDREELITRVLDVCAGRSAAPLVLITGPAGIGRSRVLAQIRARLTDPRVSAVDIRLSRGERDFPGLVARLAAELGEPPARGEPTAAVLRRLLAPLTGHRRLVVFVDDAQRLAPDCLPAVTSALGALAGSRVTVVCAVRTPTAVAGLEQLRARGLVHEERLRPLPVSAVEHLLTALLGARPAPGLAAELRDACRGVPALVHAAVEGYLVTGQLRVVDRWAHLVDTGGPRLPVTHPVFADLREPVTWPVVKALSVLHPLGEAAPALIAATTGLREDEVFDALHTLRASGVITHRNGWRFRAPMLATLLSGCLGPYERRRSAQLAATAIWAGTAVCPDGDYLAERIADAGRLVDPERAAAELLARGAAAPEDVRAVRWRWVACGLLDTAQRPAALHRHAVLCARHQQWAPAAEAADVALRDHHDSLDADSLQELQIIAVGGLAASANVAALRGFASSGWRSVPGGAANRIVTRAAALCLLNRWSDARDELLAGHGSWHGDGTASAAFGQAIAEAAVAVAGGTAPVAARSARSESARALLRALGLDHSADDQSLTGRAVRAALSGQWDRSLELARSAIAGASVHGDPPGQTAMLREMATILAARGQLNRARAVLADARSRHLLLPHRLAVPEAELARTTGAHQQSRTILEQALTAAAENGILAGTDELLLRLAEAESRCGNHAAARRCADRIERIADRLGTAEAHRSRLLARVLVERSAEAAAEVVELAAERDRPFEFAATVTAVAECGFADQRLLRAAYEAFGDLGALIPRARLRLLMRARNVPVPGRNATVAENERLLATLIAEGLTNAQVATVLGTSEKSVEGRLTRFFQRTGYRSRAEIAIATLRSCA</sequence>
<comment type="caution">
    <text evidence="3">The sequence shown here is derived from an EMBL/GenBank/DDBJ whole genome shotgun (WGS) entry which is preliminary data.</text>
</comment>
<dbReference type="InterPro" id="IPR011990">
    <property type="entry name" value="TPR-like_helical_dom_sf"/>
</dbReference>
<dbReference type="GO" id="GO:0006355">
    <property type="term" value="P:regulation of DNA-templated transcription"/>
    <property type="evidence" value="ECO:0007669"/>
    <property type="project" value="InterPro"/>
</dbReference>
<dbReference type="EMBL" id="BMMT01000030">
    <property type="protein sequence ID" value="GGJ06889.1"/>
    <property type="molecule type" value="Genomic_DNA"/>
</dbReference>
<dbReference type="AlphaFoldDB" id="A0A917KCI8"/>